<accession>A0A7D9J1H6</accession>
<name>A0A7D9J1H6_PARCT</name>
<evidence type="ECO:0000313" key="1">
    <source>
        <dbReference type="EMBL" id="CAB4019535.1"/>
    </source>
</evidence>
<comment type="caution">
    <text evidence="1">The sequence shown here is derived from an EMBL/GenBank/DDBJ whole genome shotgun (WGS) entry which is preliminary data.</text>
</comment>
<organism evidence="1 2">
    <name type="scientific">Paramuricea clavata</name>
    <name type="common">Red gorgonian</name>
    <name type="synonym">Violescent sea-whip</name>
    <dbReference type="NCBI Taxonomy" id="317549"/>
    <lineage>
        <taxon>Eukaryota</taxon>
        <taxon>Metazoa</taxon>
        <taxon>Cnidaria</taxon>
        <taxon>Anthozoa</taxon>
        <taxon>Octocorallia</taxon>
        <taxon>Malacalcyonacea</taxon>
        <taxon>Plexauridae</taxon>
        <taxon>Paramuricea</taxon>
    </lineage>
</organism>
<dbReference type="EMBL" id="CACRXK020010513">
    <property type="protein sequence ID" value="CAB4019535.1"/>
    <property type="molecule type" value="Genomic_DNA"/>
</dbReference>
<evidence type="ECO:0000313" key="2">
    <source>
        <dbReference type="Proteomes" id="UP001152795"/>
    </source>
</evidence>
<reference evidence="1" key="1">
    <citation type="submission" date="2020-04" db="EMBL/GenBank/DDBJ databases">
        <authorList>
            <person name="Alioto T."/>
            <person name="Alioto T."/>
            <person name="Gomez Garrido J."/>
        </authorList>
    </citation>
    <scope>NUCLEOTIDE SEQUENCE</scope>
    <source>
        <strain evidence="1">A484AB</strain>
    </source>
</reference>
<dbReference type="AlphaFoldDB" id="A0A7D9J1H6"/>
<dbReference type="Proteomes" id="UP001152795">
    <property type="component" value="Unassembled WGS sequence"/>
</dbReference>
<protein>
    <submittedName>
        <fullName evidence="1">Uncharacterized protein</fullName>
    </submittedName>
</protein>
<sequence>MFVVAEADMRMAVVAQPIPVSETPALQTGIVVEKVNAVFRTNVRRTVAQNVVQIHTVLPRSTVVNIDTTTITTSVDAAVSGRHATRVLIAEVRRNTVVLGVKYAGKQGVPVRPTVIVEEMANVVNIPNALQLVARNVPRILAAIRRGIAVSEILSLVCVA</sequence>
<keyword evidence="2" id="KW-1185">Reference proteome</keyword>
<proteinExistence type="predicted"/>
<gene>
    <name evidence="1" type="ORF">PACLA_8A009796</name>
</gene>